<protein>
    <submittedName>
        <fullName evidence="9">Peptide/nickel transport system ATP-binding protein</fullName>
    </submittedName>
</protein>
<keyword evidence="6 9" id="KW-0067">ATP-binding</keyword>
<dbReference type="Pfam" id="PF08352">
    <property type="entry name" value="oligo_HPY"/>
    <property type="match status" value="1"/>
</dbReference>
<dbReference type="SUPFAM" id="SSF52540">
    <property type="entry name" value="P-loop containing nucleoside triphosphate hydrolases"/>
    <property type="match status" value="1"/>
</dbReference>
<dbReference type="SMART" id="SM00382">
    <property type="entry name" value="AAA"/>
    <property type="match status" value="1"/>
</dbReference>
<evidence type="ECO:0000313" key="10">
    <source>
        <dbReference type="Proteomes" id="UP000294558"/>
    </source>
</evidence>
<name>A0A4R7I340_9ACTN</name>
<dbReference type="PANTHER" id="PTHR43297:SF2">
    <property type="entry name" value="DIPEPTIDE TRANSPORT ATP-BINDING PROTEIN DPPD"/>
    <property type="match status" value="1"/>
</dbReference>
<dbReference type="Gene3D" id="3.40.50.300">
    <property type="entry name" value="P-loop containing nucleotide triphosphate hydrolases"/>
    <property type="match status" value="1"/>
</dbReference>
<comment type="subcellular location">
    <subcellularLocation>
        <location evidence="1">Cell membrane</location>
        <topology evidence="1">Peripheral membrane protein</topology>
    </subcellularLocation>
</comment>
<evidence type="ECO:0000256" key="2">
    <source>
        <dbReference type="ARBA" id="ARBA00005417"/>
    </source>
</evidence>
<dbReference type="FunFam" id="3.40.50.300:FF:000016">
    <property type="entry name" value="Oligopeptide ABC transporter ATP-binding component"/>
    <property type="match status" value="1"/>
</dbReference>
<feature type="domain" description="ABC transporter" evidence="8">
    <location>
        <begin position="9"/>
        <end position="258"/>
    </location>
</feature>
<dbReference type="InterPro" id="IPR050388">
    <property type="entry name" value="ABC_Ni/Peptide_Import"/>
</dbReference>
<dbReference type="Proteomes" id="UP000294558">
    <property type="component" value="Unassembled WGS sequence"/>
</dbReference>
<dbReference type="InterPro" id="IPR013563">
    <property type="entry name" value="Oligopep_ABC_C"/>
</dbReference>
<dbReference type="PROSITE" id="PS50893">
    <property type="entry name" value="ABC_TRANSPORTER_2"/>
    <property type="match status" value="1"/>
</dbReference>
<dbReference type="NCBIfam" id="TIGR01727">
    <property type="entry name" value="oligo_HPY"/>
    <property type="match status" value="1"/>
</dbReference>
<accession>A0A4R7I340</accession>
<keyword evidence="4" id="KW-1003">Cell membrane</keyword>
<evidence type="ECO:0000256" key="5">
    <source>
        <dbReference type="ARBA" id="ARBA00022741"/>
    </source>
</evidence>
<dbReference type="GO" id="GO:0016887">
    <property type="term" value="F:ATP hydrolysis activity"/>
    <property type="evidence" value="ECO:0007669"/>
    <property type="project" value="InterPro"/>
</dbReference>
<keyword evidence="5" id="KW-0547">Nucleotide-binding</keyword>
<evidence type="ECO:0000256" key="7">
    <source>
        <dbReference type="ARBA" id="ARBA00023136"/>
    </source>
</evidence>
<dbReference type="GO" id="GO:0005524">
    <property type="term" value="F:ATP binding"/>
    <property type="evidence" value="ECO:0007669"/>
    <property type="project" value="UniProtKB-KW"/>
</dbReference>
<dbReference type="Pfam" id="PF00005">
    <property type="entry name" value="ABC_tran"/>
    <property type="match status" value="1"/>
</dbReference>
<evidence type="ECO:0000313" key="9">
    <source>
        <dbReference type="EMBL" id="TDT18032.1"/>
    </source>
</evidence>
<dbReference type="PANTHER" id="PTHR43297">
    <property type="entry name" value="OLIGOPEPTIDE TRANSPORT ATP-BINDING PROTEIN APPD"/>
    <property type="match status" value="1"/>
</dbReference>
<evidence type="ECO:0000259" key="8">
    <source>
        <dbReference type="PROSITE" id="PS50893"/>
    </source>
</evidence>
<keyword evidence="3" id="KW-0813">Transport</keyword>
<dbReference type="InterPro" id="IPR003439">
    <property type="entry name" value="ABC_transporter-like_ATP-bd"/>
</dbReference>
<comment type="similarity">
    <text evidence="2">Belongs to the ABC transporter superfamily.</text>
</comment>
<dbReference type="InterPro" id="IPR017871">
    <property type="entry name" value="ABC_transporter-like_CS"/>
</dbReference>
<dbReference type="PROSITE" id="PS00211">
    <property type="entry name" value="ABC_TRANSPORTER_1"/>
    <property type="match status" value="1"/>
</dbReference>
<organism evidence="9 10">
    <name type="scientific">Ilumatobacter fluminis</name>
    <dbReference type="NCBI Taxonomy" id="467091"/>
    <lineage>
        <taxon>Bacteria</taxon>
        <taxon>Bacillati</taxon>
        <taxon>Actinomycetota</taxon>
        <taxon>Acidimicrobiia</taxon>
        <taxon>Acidimicrobiales</taxon>
        <taxon>Ilumatobacteraceae</taxon>
        <taxon>Ilumatobacter</taxon>
    </lineage>
</organism>
<evidence type="ECO:0000256" key="4">
    <source>
        <dbReference type="ARBA" id="ARBA00022475"/>
    </source>
</evidence>
<evidence type="ECO:0000256" key="3">
    <source>
        <dbReference type="ARBA" id="ARBA00022448"/>
    </source>
</evidence>
<evidence type="ECO:0000256" key="6">
    <source>
        <dbReference type="ARBA" id="ARBA00022840"/>
    </source>
</evidence>
<dbReference type="InterPro" id="IPR027417">
    <property type="entry name" value="P-loop_NTPase"/>
</dbReference>
<dbReference type="GO" id="GO:0015833">
    <property type="term" value="P:peptide transport"/>
    <property type="evidence" value="ECO:0007669"/>
    <property type="project" value="InterPro"/>
</dbReference>
<evidence type="ECO:0000256" key="1">
    <source>
        <dbReference type="ARBA" id="ARBA00004202"/>
    </source>
</evidence>
<dbReference type="InterPro" id="IPR003593">
    <property type="entry name" value="AAA+_ATPase"/>
</dbReference>
<dbReference type="GO" id="GO:0005886">
    <property type="term" value="C:plasma membrane"/>
    <property type="evidence" value="ECO:0007669"/>
    <property type="project" value="UniProtKB-SubCell"/>
</dbReference>
<dbReference type="AlphaFoldDB" id="A0A4R7I340"/>
<keyword evidence="10" id="KW-1185">Reference proteome</keyword>
<reference evidence="9 10" key="1">
    <citation type="submission" date="2019-03" db="EMBL/GenBank/DDBJ databases">
        <title>Sequencing the genomes of 1000 actinobacteria strains.</title>
        <authorList>
            <person name="Klenk H.-P."/>
        </authorList>
    </citation>
    <scope>NUCLEOTIDE SEQUENCE [LARGE SCALE GENOMIC DNA]</scope>
    <source>
        <strain evidence="9 10">DSM 18936</strain>
    </source>
</reference>
<keyword evidence="7" id="KW-0472">Membrane</keyword>
<dbReference type="EMBL" id="SOAU01000001">
    <property type="protein sequence ID" value="TDT18032.1"/>
    <property type="molecule type" value="Genomic_DNA"/>
</dbReference>
<comment type="caution">
    <text evidence="9">The sequence shown here is derived from an EMBL/GenBank/DDBJ whole genome shotgun (WGS) entry which is preliminary data.</text>
</comment>
<sequence length="356" mass="38444">MSDETTPMLEVDDLHVTFSTPAGPLTAVDGVSLTLDERESIAIVGESGSGKSVFARTLMNLLAGNGKRTGTISIGGRDIDQLGKTERKHFFGVQAAMVFQDPMTSLNPVKRIGVQLTEGMRYHLGMSSSDADARAEALLRLVHIPSPAKRLKQYPHELSGGMRQRVVIAMALACEPRLLIADEPTTALDVTVQKAILDLLDELRDERKMSLILITHDLGVAEGRADRIGVMYAGRLMELAKANDLFANMRHPYTEALFDSIPTTDMPSHTRLQPIPGRPPDLLDPPVGCAFAARCKYAQPDCLEAKPPLEEQLPGHYVACYHPVGTDAGRAALAANEAAGVTAAGLSLDPNEEEFV</sequence>
<proteinExistence type="inferred from homology"/>
<gene>
    <name evidence="9" type="ORF">BDK89_3646</name>
</gene>
<dbReference type="CDD" id="cd03257">
    <property type="entry name" value="ABC_NikE_OppD_transporters"/>
    <property type="match status" value="1"/>
</dbReference>